<sequence>MQTVFTSTNLVDFTKRSGFHMGQTYHMDGTFKTCLPFFQQLFTIHPNYRGHAFPLFYSLMTSKSNNSYVRLFQFIKTVIPEWSPRVISDYESGILSAVSQELRLSQHQGCWFHFCKGKCCKEFLATLSPFLRIGKELIPILARGIEGGGEKRRWSTCPRCQLIQTQCGEAILTDPQFLSLETSPDGTRVVPPQEWIPLLLANGTMTDPTRKDEKGSVSIRRPEVTPAEPEVLIVLPFDNPREDRNLYASRKPRSLYDGERLETYEGEEIRLQLEEKVSETEGCQKEVEERSSALLEQFADAERSTPPEAVDQFVAAAEELLHEVEVVTASQPNIEKSSEELPMIVDEGESEKPKSGDEKSVEGNVPQLTPLAESEWWDGEVAGNGDEAVAPTEAAESEESATPNEVVITAAVVAVQKEPQNWADYKKLEKKKVIFDINIQSLSDIVQAQYP</sequence>
<dbReference type="InterPro" id="IPR018289">
    <property type="entry name" value="MULE_transposase_dom"/>
</dbReference>
<protein>
    <recommendedName>
        <fullName evidence="2">MULE transposase domain-containing protein</fullName>
    </recommendedName>
</protein>
<keyword evidence="4" id="KW-1185">Reference proteome</keyword>
<reference evidence="3" key="2">
    <citation type="submission" date="2015-02" db="UniProtKB">
        <authorList>
            <consortium name="EnsemblMetazoa"/>
        </authorList>
    </citation>
    <scope>IDENTIFICATION</scope>
</reference>
<proteinExistence type="predicted"/>
<feature type="domain" description="MULE transposase" evidence="2">
    <location>
        <begin position="26"/>
        <end position="116"/>
    </location>
</feature>
<reference evidence="4" key="1">
    <citation type="submission" date="2011-05" db="EMBL/GenBank/DDBJ databases">
        <authorList>
            <person name="Richards S.R."/>
            <person name="Qu J."/>
            <person name="Jiang H."/>
            <person name="Jhangiani S.N."/>
            <person name="Agravi P."/>
            <person name="Goodspeed R."/>
            <person name="Gross S."/>
            <person name="Mandapat C."/>
            <person name="Jackson L."/>
            <person name="Mathew T."/>
            <person name="Pu L."/>
            <person name="Thornton R."/>
            <person name="Saada N."/>
            <person name="Wilczek-Boney K.B."/>
            <person name="Lee S."/>
            <person name="Kovar C."/>
            <person name="Wu Y."/>
            <person name="Scherer S.E."/>
            <person name="Worley K.C."/>
            <person name="Muzny D.M."/>
            <person name="Gibbs R."/>
        </authorList>
    </citation>
    <scope>NUCLEOTIDE SEQUENCE</scope>
    <source>
        <strain evidence="4">Brora</strain>
    </source>
</reference>
<evidence type="ECO:0000256" key="1">
    <source>
        <dbReference type="SAM" id="MobiDB-lite"/>
    </source>
</evidence>
<accession>T1IGT0</accession>
<dbReference type="Proteomes" id="UP000014500">
    <property type="component" value="Unassembled WGS sequence"/>
</dbReference>
<organism evidence="3 4">
    <name type="scientific">Strigamia maritima</name>
    <name type="common">European centipede</name>
    <name type="synonym">Geophilus maritimus</name>
    <dbReference type="NCBI Taxonomy" id="126957"/>
    <lineage>
        <taxon>Eukaryota</taxon>
        <taxon>Metazoa</taxon>
        <taxon>Ecdysozoa</taxon>
        <taxon>Arthropoda</taxon>
        <taxon>Myriapoda</taxon>
        <taxon>Chilopoda</taxon>
        <taxon>Pleurostigmophora</taxon>
        <taxon>Geophilomorpha</taxon>
        <taxon>Linotaeniidae</taxon>
        <taxon>Strigamia</taxon>
    </lineage>
</organism>
<dbReference type="Pfam" id="PF10551">
    <property type="entry name" value="MULE"/>
    <property type="match status" value="1"/>
</dbReference>
<dbReference type="EMBL" id="JH429572">
    <property type="status" value="NOT_ANNOTATED_CDS"/>
    <property type="molecule type" value="Genomic_DNA"/>
</dbReference>
<evidence type="ECO:0000313" key="3">
    <source>
        <dbReference type="EnsemblMetazoa" id="SMAR000030-PA"/>
    </source>
</evidence>
<dbReference type="HOGENOM" id="CLU_607384_0_0_1"/>
<evidence type="ECO:0000313" key="4">
    <source>
        <dbReference type="Proteomes" id="UP000014500"/>
    </source>
</evidence>
<evidence type="ECO:0000259" key="2">
    <source>
        <dbReference type="Pfam" id="PF10551"/>
    </source>
</evidence>
<name>T1IGT0_STRMM</name>
<dbReference type="EnsemblMetazoa" id="SMAR000030-RA">
    <property type="protein sequence ID" value="SMAR000030-PA"/>
    <property type="gene ID" value="SMAR000030"/>
</dbReference>
<feature type="compositionally biased region" description="Basic and acidic residues" evidence="1">
    <location>
        <begin position="350"/>
        <end position="361"/>
    </location>
</feature>
<feature type="region of interest" description="Disordered" evidence="1">
    <location>
        <begin position="348"/>
        <end position="403"/>
    </location>
</feature>
<dbReference type="AlphaFoldDB" id="T1IGT0"/>